<keyword evidence="1" id="KW-0175">Coiled coil</keyword>
<dbReference type="GO" id="GO:0005096">
    <property type="term" value="F:GTPase activator activity"/>
    <property type="evidence" value="ECO:0000318"/>
    <property type="project" value="GO_Central"/>
</dbReference>
<dbReference type="SMART" id="SM00164">
    <property type="entry name" value="TBC"/>
    <property type="match status" value="1"/>
</dbReference>
<reference evidence="4" key="1">
    <citation type="journal article" date="2016" name="Nature">
        <title>The genome of the seagrass Zostera marina reveals angiosperm adaptation to the sea.</title>
        <authorList>
            <person name="Olsen J.L."/>
            <person name="Rouze P."/>
            <person name="Verhelst B."/>
            <person name="Lin Y.-C."/>
            <person name="Bayer T."/>
            <person name="Collen J."/>
            <person name="Dattolo E."/>
            <person name="De Paoli E."/>
            <person name="Dittami S."/>
            <person name="Maumus F."/>
            <person name="Michel G."/>
            <person name="Kersting A."/>
            <person name="Lauritano C."/>
            <person name="Lohaus R."/>
            <person name="Toepel M."/>
            <person name="Tonon T."/>
            <person name="Vanneste K."/>
            <person name="Amirebrahimi M."/>
            <person name="Brakel J."/>
            <person name="Bostroem C."/>
            <person name="Chovatia M."/>
            <person name="Grimwood J."/>
            <person name="Jenkins J.W."/>
            <person name="Jueterbock A."/>
            <person name="Mraz A."/>
            <person name="Stam W.T."/>
            <person name="Tice H."/>
            <person name="Bornberg-Bauer E."/>
            <person name="Green P.J."/>
            <person name="Pearson G.A."/>
            <person name="Procaccini G."/>
            <person name="Duarte C.M."/>
            <person name="Schmutz J."/>
            <person name="Reusch T.B.H."/>
            <person name="Van de Peer Y."/>
        </authorList>
    </citation>
    <scope>NUCLEOTIDE SEQUENCE [LARGE SCALE GENOMIC DNA]</scope>
    <source>
        <strain evidence="4">cv. Finnish</strain>
    </source>
</reference>
<dbReference type="OrthoDB" id="17687at2759"/>
<dbReference type="AlphaFoldDB" id="A0A0K9PAI6"/>
<dbReference type="InterPro" id="IPR035969">
    <property type="entry name" value="Rab-GAP_TBC_sf"/>
</dbReference>
<dbReference type="Gene3D" id="1.10.8.270">
    <property type="entry name" value="putative rabgap domain of human tbc1 domain family member 14 like domains"/>
    <property type="match status" value="1"/>
</dbReference>
<evidence type="ECO:0000259" key="2">
    <source>
        <dbReference type="PROSITE" id="PS50086"/>
    </source>
</evidence>
<dbReference type="InterPro" id="IPR050302">
    <property type="entry name" value="Rab_GAP_TBC_domain"/>
</dbReference>
<comment type="caution">
    <text evidence="3">The sequence shown here is derived from an EMBL/GenBank/DDBJ whole genome shotgun (WGS) entry which is preliminary data.</text>
</comment>
<feature type="domain" description="Rab-GAP TBC" evidence="2">
    <location>
        <begin position="139"/>
        <end position="326"/>
    </location>
</feature>
<dbReference type="Pfam" id="PF00566">
    <property type="entry name" value="RabGAP-TBC"/>
    <property type="match status" value="1"/>
</dbReference>
<evidence type="ECO:0000313" key="3">
    <source>
        <dbReference type="EMBL" id="KMZ65984.1"/>
    </source>
</evidence>
<proteinExistence type="predicted"/>
<sequence length="603" mass="70167">MNGFDMDGDELFDRDVYGFAVRPQHREIYREYNAIYKKEEKERSARWEKFLQSRIKSEDEQVENCEGFDWNQIRPFLQHIEGMMSFRIKKETGGDVISKGVITDSVNDEKQEEEEDKSKEIFKKIEVESHELESLVHEGLPMALRGELWQAFVGIETRRIKGYYGKMLALETSELDKEDWKIQIEKDLPRTFPGHPSLDEDGRGALRRLLTAYALHNPSVGYCQAMNYFGGLLLLLMPEENAFWTLVGIIDDYFDGYYTEEMIESQVDQLVFKQVMLKFFPKLAKHLDYLGLEASWVTGPWFLSIFINILPWESVLRVWDVLLYEGNRTMLFRTTLALMELYGPALLTTKDAGDIVTLLQSLASSTFDSSQLVLTACKGYRVIDQELKLQELRNNYRPLIQSTMKEKPKNFGSQNDLALPAGRLFKFSHDPVILISEMHGKETNENENILKEQLILLKAQVCKVLKDKRSSILRAEELEIALTELVKQDNRGFLSGEVKELENKVVELKQSLLKREQENNEMIQVLMNSEDQHKVAKKVRLAAEQDAVIMRQKVKMLQEKYEESTMKIEELEKRAIMAETMSKATQEYHQSRDMCKTYCLMQQ</sequence>
<keyword evidence="4" id="KW-1185">Reference proteome</keyword>
<dbReference type="FunFam" id="1.10.8.270:FF:000018">
    <property type="entry name" value="Ypt/Rab-GAP domain of gyp1p superfamily protein"/>
    <property type="match status" value="1"/>
</dbReference>
<dbReference type="EMBL" id="LFYR01000988">
    <property type="protein sequence ID" value="KMZ65984.1"/>
    <property type="molecule type" value="Genomic_DNA"/>
</dbReference>
<dbReference type="Proteomes" id="UP000036987">
    <property type="component" value="Unassembled WGS sequence"/>
</dbReference>
<dbReference type="Gene3D" id="1.10.472.80">
    <property type="entry name" value="Ypt/Rab-GAP domain of gyp1p, domain 3"/>
    <property type="match status" value="1"/>
</dbReference>
<dbReference type="STRING" id="29655.A0A0K9PAI6"/>
<accession>A0A0K9PAI6</accession>
<dbReference type="OMA" id="DEQVENC"/>
<gene>
    <name evidence="3" type="ORF">ZOSMA_302G00080</name>
</gene>
<dbReference type="InterPro" id="IPR000195">
    <property type="entry name" value="Rab-GAP-TBC_dom"/>
</dbReference>
<name>A0A0K9PAI6_ZOSMR</name>
<dbReference type="PROSITE" id="PS50086">
    <property type="entry name" value="TBC_RABGAP"/>
    <property type="match status" value="1"/>
</dbReference>
<feature type="coiled-coil region" evidence="1">
    <location>
        <begin position="554"/>
        <end position="581"/>
    </location>
</feature>
<dbReference type="FunFam" id="1.10.472.80:FF:000013">
    <property type="entry name" value="TBC1 domain family member 8B"/>
    <property type="match status" value="1"/>
</dbReference>
<protein>
    <submittedName>
        <fullName evidence="3">TBC1 domain family member 8B</fullName>
    </submittedName>
</protein>
<organism evidence="3 4">
    <name type="scientific">Zostera marina</name>
    <name type="common">Eelgrass</name>
    <dbReference type="NCBI Taxonomy" id="29655"/>
    <lineage>
        <taxon>Eukaryota</taxon>
        <taxon>Viridiplantae</taxon>
        <taxon>Streptophyta</taxon>
        <taxon>Embryophyta</taxon>
        <taxon>Tracheophyta</taxon>
        <taxon>Spermatophyta</taxon>
        <taxon>Magnoliopsida</taxon>
        <taxon>Liliopsida</taxon>
        <taxon>Zosteraceae</taxon>
        <taxon>Zostera</taxon>
    </lineage>
</organism>
<dbReference type="PANTHER" id="PTHR47219">
    <property type="entry name" value="RAB GTPASE-ACTIVATING PROTEIN 1-LIKE"/>
    <property type="match status" value="1"/>
</dbReference>
<feature type="coiled-coil region" evidence="1">
    <location>
        <begin position="491"/>
        <end position="518"/>
    </location>
</feature>
<evidence type="ECO:0000256" key="1">
    <source>
        <dbReference type="SAM" id="Coils"/>
    </source>
</evidence>
<dbReference type="PANTHER" id="PTHR47219:SF20">
    <property type="entry name" value="TBC1 DOMAIN FAMILY MEMBER 2B"/>
    <property type="match status" value="1"/>
</dbReference>
<dbReference type="SUPFAM" id="SSF47923">
    <property type="entry name" value="Ypt/Rab-GAP domain of gyp1p"/>
    <property type="match status" value="2"/>
</dbReference>
<evidence type="ECO:0000313" key="4">
    <source>
        <dbReference type="Proteomes" id="UP000036987"/>
    </source>
</evidence>